<proteinExistence type="predicted"/>
<name>A0ABQ7VY38_SOLTU</name>
<protein>
    <submittedName>
        <fullName evidence="1">Uncharacterized protein</fullName>
    </submittedName>
</protein>
<sequence length="81" mass="8908">MPNTRSKGASLIPYDPKVSKTIRKMVLKKNEGVDEIVPHQHQPKAPRGKPQELAHIIFEKDDLELDGVGSTGAIVLTMLPP</sequence>
<comment type="caution">
    <text evidence="1">The sequence shown here is derived from an EMBL/GenBank/DDBJ whole genome shotgun (WGS) entry which is preliminary data.</text>
</comment>
<dbReference type="Proteomes" id="UP000826656">
    <property type="component" value="Unassembled WGS sequence"/>
</dbReference>
<organism evidence="1 2">
    <name type="scientific">Solanum tuberosum</name>
    <name type="common">Potato</name>
    <dbReference type="NCBI Taxonomy" id="4113"/>
    <lineage>
        <taxon>Eukaryota</taxon>
        <taxon>Viridiplantae</taxon>
        <taxon>Streptophyta</taxon>
        <taxon>Embryophyta</taxon>
        <taxon>Tracheophyta</taxon>
        <taxon>Spermatophyta</taxon>
        <taxon>Magnoliopsida</taxon>
        <taxon>eudicotyledons</taxon>
        <taxon>Gunneridae</taxon>
        <taxon>Pentapetalae</taxon>
        <taxon>asterids</taxon>
        <taxon>lamiids</taxon>
        <taxon>Solanales</taxon>
        <taxon>Solanaceae</taxon>
        <taxon>Solanoideae</taxon>
        <taxon>Solaneae</taxon>
        <taxon>Solanum</taxon>
    </lineage>
</organism>
<evidence type="ECO:0000313" key="2">
    <source>
        <dbReference type="Proteomes" id="UP000826656"/>
    </source>
</evidence>
<dbReference type="EMBL" id="JAIVGD010000005">
    <property type="protein sequence ID" value="KAH0773412.1"/>
    <property type="molecule type" value="Genomic_DNA"/>
</dbReference>
<gene>
    <name evidence="1" type="ORF">KY290_010549</name>
</gene>
<reference evidence="1 2" key="1">
    <citation type="journal article" date="2021" name="bioRxiv">
        <title>Chromosome-scale and haplotype-resolved genome assembly of a tetraploid potato cultivar.</title>
        <authorList>
            <person name="Sun H."/>
            <person name="Jiao W.-B."/>
            <person name="Krause K."/>
            <person name="Campoy J.A."/>
            <person name="Goel M."/>
            <person name="Folz-Donahue K."/>
            <person name="Kukat C."/>
            <person name="Huettel B."/>
            <person name="Schneeberger K."/>
        </authorList>
    </citation>
    <scope>NUCLEOTIDE SEQUENCE [LARGE SCALE GENOMIC DNA]</scope>
    <source>
        <strain evidence="1">SolTubOtavaFocal</strain>
        <tissue evidence="1">Leaves</tissue>
    </source>
</reference>
<keyword evidence="2" id="KW-1185">Reference proteome</keyword>
<evidence type="ECO:0000313" key="1">
    <source>
        <dbReference type="EMBL" id="KAH0773412.1"/>
    </source>
</evidence>
<accession>A0ABQ7VY38</accession>